<gene>
    <name evidence="14" type="ORF">SAMN02745674_00552</name>
</gene>
<proteinExistence type="inferred from homology"/>
<dbReference type="GO" id="GO:0005524">
    <property type="term" value="F:ATP binding"/>
    <property type="evidence" value="ECO:0007669"/>
    <property type="project" value="UniProtKB-KW"/>
</dbReference>
<evidence type="ECO:0000256" key="8">
    <source>
        <dbReference type="ARBA" id="ARBA00022840"/>
    </source>
</evidence>
<dbReference type="Gene3D" id="3.30.70.560">
    <property type="entry name" value="7,8-Dihydro-6-hydroxymethylpterin-pyrophosphokinase HPPK"/>
    <property type="match status" value="1"/>
</dbReference>
<dbReference type="UniPathway" id="UPA00077">
    <property type="reaction ID" value="UER00155"/>
</dbReference>
<evidence type="ECO:0000256" key="1">
    <source>
        <dbReference type="ARBA" id="ARBA00005051"/>
    </source>
</evidence>
<evidence type="ECO:0000313" key="15">
    <source>
        <dbReference type="Proteomes" id="UP000190061"/>
    </source>
</evidence>
<evidence type="ECO:0000256" key="9">
    <source>
        <dbReference type="ARBA" id="ARBA00022909"/>
    </source>
</evidence>
<evidence type="ECO:0000259" key="13">
    <source>
        <dbReference type="PROSITE" id="PS00794"/>
    </source>
</evidence>
<dbReference type="GO" id="GO:0046656">
    <property type="term" value="P:folic acid biosynthetic process"/>
    <property type="evidence" value="ECO:0007669"/>
    <property type="project" value="UniProtKB-KW"/>
</dbReference>
<comment type="similarity">
    <text evidence="2">Belongs to the HPPK family.</text>
</comment>
<comment type="function">
    <text evidence="10">Catalyzes the transfer of pyrophosphate from adenosine triphosphate (ATP) to 6-hydroxymethyl-7,8-dihydropterin, an enzymatic step in folate biosynthesis pathway.</text>
</comment>
<dbReference type="PANTHER" id="PTHR43071:SF1">
    <property type="entry name" value="2-AMINO-4-HYDROXY-6-HYDROXYMETHYLDIHYDROPTERIDINE PYROPHOSPHOKINASE"/>
    <property type="match status" value="1"/>
</dbReference>
<keyword evidence="15" id="KW-1185">Reference proteome</keyword>
<dbReference type="NCBIfam" id="TIGR01498">
    <property type="entry name" value="folK"/>
    <property type="match status" value="1"/>
</dbReference>
<dbReference type="GO" id="GO:0003848">
    <property type="term" value="F:2-amino-4-hydroxy-6-hydroxymethyldihydropteridine diphosphokinase activity"/>
    <property type="evidence" value="ECO:0007669"/>
    <property type="project" value="UniProtKB-EC"/>
</dbReference>
<dbReference type="EC" id="2.7.6.3" evidence="3"/>
<dbReference type="CDD" id="cd00483">
    <property type="entry name" value="HPPK"/>
    <property type="match status" value="1"/>
</dbReference>
<dbReference type="InterPro" id="IPR000550">
    <property type="entry name" value="Hppk"/>
</dbReference>
<protein>
    <recommendedName>
        <fullName evidence="4">2-amino-4-hydroxy-6-hydroxymethyldihydropteridine pyrophosphokinase</fullName>
        <ecNumber evidence="3">2.7.6.3</ecNumber>
    </recommendedName>
    <alternativeName>
        <fullName evidence="11">6-hydroxymethyl-7,8-dihydropterin pyrophosphokinase</fullName>
    </alternativeName>
    <alternativeName>
        <fullName evidence="12">7,8-dihydro-6-hydroxymethylpterin-pyrophosphokinase</fullName>
    </alternativeName>
</protein>
<evidence type="ECO:0000256" key="7">
    <source>
        <dbReference type="ARBA" id="ARBA00022777"/>
    </source>
</evidence>
<evidence type="ECO:0000256" key="6">
    <source>
        <dbReference type="ARBA" id="ARBA00022741"/>
    </source>
</evidence>
<feature type="domain" description="7,8-dihydro-6-hydroxymethylpterin-pyrophosphokinase" evidence="13">
    <location>
        <begin position="95"/>
        <end position="106"/>
    </location>
</feature>
<dbReference type="Proteomes" id="UP000190061">
    <property type="component" value="Unassembled WGS sequence"/>
</dbReference>
<evidence type="ECO:0000256" key="11">
    <source>
        <dbReference type="ARBA" id="ARBA00029766"/>
    </source>
</evidence>
<keyword evidence="5" id="KW-0808">Transferase</keyword>
<dbReference type="Pfam" id="PF01288">
    <property type="entry name" value="HPPK"/>
    <property type="match status" value="1"/>
</dbReference>
<dbReference type="SUPFAM" id="SSF55083">
    <property type="entry name" value="6-hydroxymethyl-7,8-dihydropterin pyrophosphokinase, HPPK"/>
    <property type="match status" value="1"/>
</dbReference>
<reference evidence="14 15" key="1">
    <citation type="submission" date="2017-02" db="EMBL/GenBank/DDBJ databases">
        <authorList>
            <person name="Peterson S.W."/>
        </authorList>
    </citation>
    <scope>NUCLEOTIDE SEQUENCE [LARGE SCALE GENOMIC DNA]</scope>
    <source>
        <strain evidence="14 15">DSM 21749</strain>
    </source>
</reference>
<dbReference type="GO" id="GO:0046654">
    <property type="term" value="P:tetrahydrofolate biosynthetic process"/>
    <property type="evidence" value="ECO:0007669"/>
    <property type="project" value="UniProtKB-UniPathway"/>
</dbReference>
<dbReference type="AlphaFoldDB" id="A0A1T4MRI8"/>
<dbReference type="STRING" id="1122188.SAMN02745674_00552"/>
<evidence type="ECO:0000256" key="3">
    <source>
        <dbReference type="ARBA" id="ARBA00013253"/>
    </source>
</evidence>
<keyword evidence="9" id="KW-0289">Folate biosynthesis</keyword>
<organism evidence="14 15">
    <name type="scientific">Lysobacter spongiicola DSM 21749</name>
    <dbReference type="NCBI Taxonomy" id="1122188"/>
    <lineage>
        <taxon>Bacteria</taxon>
        <taxon>Pseudomonadati</taxon>
        <taxon>Pseudomonadota</taxon>
        <taxon>Gammaproteobacteria</taxon>
        <taxon>Lysobacterales</taxon>
        <taxon>Lysobacteraceae</taxon>
        <taxon>Novilysobacter</taxon>
    </lineage>
</organism>
<evidence type="ECO:0000256" key="10">
    <source>
        <dbReference type="ARBA" id="ARBA00029409"/>
    </source>
</evidence>
<comment type="pathway">
    <text evidence="1">Cofactor biosynthesis; tetrahydrofolate biosynthesis; 2-amino-4-hydroxy-6-hydroxymethyl-7,8-dihydropteridine diphosphate from 7,8-dihydroneopterin triphosphate: step 4/4.</text>
</comment>
<evidence type="ECO:0000256" key="2">
    <source>
        <dbReference type="ARBA" id="ARBA00005810"/>
    </source>
</evidence>
<dbReference type="GO" id="GO:0016301">
    <property type="term" value="F:kinase activity"/>
    <property type="evidence" value="ECO:0007669"/>
    <property type="project" value="UniProtKB-KW"/>
</dbReference>
<dbReference type="PROSITE" id="PS00794">
    <property type="entry name" value="HPPK"/>
    <property type="match status" value="1"/>
</dbReference>
<keyword evidence="6" id="KW-0547">Nucleotide-binding</keyword>
<keyword evidence="7 14" id="KW-0418">Kinase</keyword>
<evidence type="ECO:0000256" key="4">
    <source>
        <dbReference type="ARBA" id="ARBA00016218"/>
    </source>
</evidence>
<keyword evidence="8" id="KW-0067">ATP-binding</keyword>
<dbReference type="PANTHER" id="PTHR43071">
    <property type="entry name" value="2-AMINO-4-HYDROXY-6-HYDROXYMETHYLDIHYDROPTERIDINE PYROPHOSPHOKINASE"/>
    <property type="match status" value="1"/>
</dbReference>
<sequence>MSTPVVAFVGLGSNLGDSAGTMEQALRGLDTIPGSRLLRRSRLYRTPAWGVTDQPDFLNAVAMLQTTLPARELLQELLELEREAGRVRREDGADRWGPRTLDLDLLMHGTSHFDEAGLCVPHPRLHERAFVLLPMLEIAPEVVVPGRGPARELLDAMDADGIEALPYADPLPPGATC</sequence>
<dbReference type="InterPro" id="IPR035907">
    <property type="entry name" value="Hppk_sf"/>
</dbReference>
<name>A0A1T4MRI8_9GAMM</name>
<evidence type="ECO:0000313" key="14">
    <source>
        <dbReference type="EMBL" id="SJZ69446.1"/>
    </source>
</evidence>
<evidence type="ECO:0000256" key="5">
    <source>
        <dbReference type="ARBA" id="ARBA00022679"/>
    </source>
</evidence>
<accession>A0A1T4MRI8</accession>
<dbReference type="EMBL" id="FUXP01000001">
    <property type="protein sequence ID" value="SJZ69446.1"/>
    <property type="molecule type" value="Genomic_DNA"/>
</dbReference>
<dbReference type="OrthoDB" id="9808041at2"/>
<evidence type="ECO:0000256" key="12">
    <source>
        <dbReference type="ARBA" id="ARBA00033413"/>
    </source>
</evidence>
<dbReference type="RefSeq" id="WP_078757148.1">
    <property type="nucleotide sequence ID" value="NZ_FUXP01000001.1"/>
</dbReference>